<dbReference type="EMBL" id="JASBWT010000019">
    <property type="protein sequence ID" value="KAJ9096380.1"/>
    <property type="molecule type" value="Genomic_DNA"/>
</dbReference>
<evidence type="ECO:0000313" key="2">
    <source>
        <dbReference type="Proteomes" id="UP001227268"/>
    </source>
</evidence>
<accession>A0ACC2VBB1</accession>
<comment type="caution">
    <text evidence="1">The sequence shown here is derived from an EMBL/GenBank/DDBJ whole genome shotgun (WGS) entry which is preliminary data.</text>
</comment>
<reference evidence="1" key="1">
    <citation type="submission" date="2023-04" db="EMBL/GenBank/DDBJ databases">
        <title>Draft Genome sequencing of Naganishia species isolated from polar environments using Oxford Nanopore Technology.</title>
        <authorList>
            <person name="Leo P."/>
            <person name="Venkateswaran K."/>
        </authorList>
    </citation>
    <scope>NUCLEOTIDE SEQUENCE</scope>
    <source>
        <strain evidence="1">MNA-CCFEE 5423</strain>
    </source>
</reference>
<name>A0ACC2VBB1_9TREE</name>
<keyword evidence="2" id="KW-1185">Reference proteome</keyword>
<protein>
    <submittedName>
        <fullName evidence="1">Uncharacterized protein</fullName>
    </submittedName>
</protein>
<sequence length="615" mass="68237">MSQLLLKLTVLETNLNLTIRGTQRDHILGAWDTTCHLSEETFRLSSRNAAKSNGSKGSSNTSDFARATELLFQCIAWSDAPILPAPWGARPHDSLLAVGTRLGSIALWHLNSQRKWVRIWCQVVKDQWITNVVWSEWKTTDSYTSKLVTKSLPRALANTCSSHTAASELAFTCDDGSIHTLGVELEFGEDGNHSGILVQEPITHSPANKYAITGLRYVHRQLVCTRTGQVQVFSQDRPHVEKIRLPRIGGWPSCSPYSPCNGIGALPEGRILVSLYSGEHHVLRFEQGKAVLDPEASARLSEGLRRSVEQADVTDEESLSRKSPRITGFTLAPSTVGDRGSTLFACMLEPANLQDFDFPKDNNRKHILVLGNLAPDYFPPIEKQSSEDDTNSGDSTSQQYTALQTAASILLPFLPDTTPADTRKKLVQTSLYNRNPNPSSNQPTVSTREALLAHLKYSWMDSEKAKLFQLKNVWRIWNESQPDYDPASNPFASATHCNPTEVLLEPLFAYLAGVSVLSGADQTANIDLILRMLRLDTGEQPTESIQKYGRILKDLLPEGTNIIERTDESCVICSGNIPFVVDMSKVVPDMCVKKHVWGKSCENDFARKIAYFVAL</sequence>
<dbReference type="Proteomes" id="UP001227268">
    <property type="component" value="Unassembled WGS sequence"/>
</dbReference>
<proteinExistence type="predicted"/>
<gene>
    <name evidence="1" type="ORF">QFC21_005202</name>
</gene>
<evidence type="ECO:0000313" key="1">
    <source>
        <dbReference type="EMBL" id="KAJ9096380.1"/>
    </source>
</evidence>
<organism evidence="1 2">
    <name type="scientific">Naganishia friedmannii</name>
    <dbReference type="NCBI Taxonomy" id="89922"/>
    <lineage>
        <taxon>Eukaryota</taxon>
        <taxon>Fungi</taxon>
        <taxon>Dikarya</taxon>
        <taxon>Basidiomycota</taxon>
        <taxon>Agaricomycotina</taxon>
        <taxon>Tremellomycetes</taxon>
        <taxon>Filobasidiales</taxon>
        <taxon>Filobasidiaceae</taxon>
        <taxon>Naganishia</taxon>
    </lineage>
</organism>